<sequence length="900" mass="97990">MVSHCQTPTFSDFSGLPLSMFGARRSSSGTPVCRSPVSSPARTLCPSPKQVSGAEEKGLQSYKTTRTCYSNAQLQVSGSYCSEKTCAEDRPLSLFSQSLQCDRPELLLHQDTRSSSDFSRTLPVASPSLCRTNGVHSPLSYQIKQEASVGYNMGHSESQAGYQNLKEEIILGATNKLTGSPQVSCSVTSIRTVNAVSSAVSADTSQPFNNEDGSSPLALSPSGSHHSARRLGSNRLKRHCLSLASQSAATASPAAAATAIDDINICSAQMSMVSCNGFHLSPSHNTGFSSTSPPSTSCTRDAQYKPPPQRSPQPPPGQDRCQRSSPASCLLSLSSSASSVSSVELEGHALCEEQGSMHLGRGAAGVDGDADGLGLLLSGSVMPGTLQSESEALMEASQRSGAALKQEPLDDFTPSEDELFQHHYHQHHVNGRIGHHPHPTRPAMPPPYHLHQYVGPSPGGLHHQSQTGPACSMGHKEAPTAPPGPHRHTDREDISTGAISDKQVCRWIDCSAAYDQQEELVRHIEKVHIDQRKGEDFTCFWAGCIRRYKPFNARYKLLIHMRVHSGEKPNKCMFEGCNKAFSRLENLKIHLRSHTGEKPYLCQHPGCQKAFSNSSDRAKHQRTHLDTKPYACQIPGCTKRYTDPSSLRKHVKIHSAKEQQVRRKLQSCPHIEQDILSECLSMQHLQSSSQQHLFNGKDPRSSALGQDSFPGMYTGSSHPHQPIISAQAELSTAPDLPQRHRLERDMGSPHLSPITPMEARDGVSGPLLSPGIKNTGTPPSPLDKHHMHPQHKPYSHYSLQPPNDEYQGNFQSCFHFGDSYRLDQTISSVQIPGDSHNYSGHQQNGFHMSTGNLGAGFNMGQELQGGAGCQFSSGPDESIFFQVGSFERSLNHMPSVYTET</sequence>
<feature type="compositionally biased region" description="Low complexity" evidence="13">
    <location>
        <begin position="213"/>
        <end position="225"/>
    </location>
</feature>
<feature type="compositionally biased region" description="Pro residues" evidence="13">
    <location>
        <begin position="305"/>
        <end position="317"/>
    </location>
</feature>
<proteinExistence type="inferred from homology"/>
<feature type="domain" description="C2H2-type" evidence="14">
    <location>
        <begin position="503"/>
        <end position="533"/>
    </location>
</feature>
<accession>A0AAV2L000</accession>
<evidence type="ECO:0000256" key="11">
    <source>
        <dbReference type="ARBA" id="ARBA00023242"/>
    </source>
</evidence>
<keyword evidence="4" id="KW-0479">Metal-binding</keyword>
<evidence type="ECO:0000256" key="12">
    <source>
        <dbReference type="PROSITE-ProRule" id="PRU00042"/>
    </source>
</evidence>
<feature type="region of interest" description="Disordered" evidence="13">
    <location>
        <begin position="761"/>
        <end position="793"/>
    </location>
</feature>
<dbReference type="FunFam" id="3.30.160.60:FF:000048">
    <property type="entry name" value="GLI family zinc finger 3"/>
    <property type="match status" value="1"/>
</dbReference>
<evidence type="ECO:0000256" key="13">
    <source>
        <dbReference type="SAM" id="MobiDB-lite"/>
    </source>
</evidence>
<dbReference type="AlphaFoldDB" id="A0AAV2L000"/>
<dbReference type="EMBL" id="OZ035824">
    <property type="protein sequence ID" value="CAL1593816.1"/>
    <property type="molecule type" value="Genomic_DNA"/>
</dbReference>
<dbReference type="PANTHER" id="PTHR45718">
    <property type="entry name" value="TRANSCRIPTIONAL ACTIVATOR CUBITUS INTERRUPTUS"/>
    <property type="match status" value="1"/>
</dbReference>
<keyword evidence="6 12" id="KW-0863">Zinc-finger</keyword>
<evidence type="ECO:0000256" key="2">
    <source>
        <dbReference type="ARBA" id="ARBA00010831"/>
    </source>
</evidence>
<evidence type="ECO:0000256" key="1">
    <source>
        <dbReference type="ARBA" id="ARBA00004123"/>
    </source>
</evidence>
<feature type="compositionally biased region" description="Polar residues" evidence="13">
    <location>
        <begin position="201"/>
        <end position="212"/>
    </location>
</feature>
<evidence type="ECO:0000256" key="10">
    <source>
        <dbReference type="ARBA" id="ARBA00023163"/>
    </source>
</evidence>
<dbReference type="FunFam" id="3.30.160.60:FF:000031">
    <property type="entry name" value="GLI family zinc finger 3"/>
    <property type="match status" value="1"/>
</dbReference>
<evidence type="ECO:0000256" key="7">
    <source>
        <dbReference type="ARBA" id="ARBA00022833"/>
    </source>
</evidence>
<keyword evidence="5" id="KW-0677">Repeat</keyword>
<evidence type="ECO:0000256" key="5">
    <source>
        <dbReference type="ARBA" id="ARBA00022737"/>
    </source>
</evidence>
<feature type="domain" description="C2H2-type" evidence="14">
    <location>
        <begin position="570"/>
        <end position="599"/>
    </location>
</feature>
<evidence type="ECO:0000256" key="4">
    <source>
        <dbReference type="ARBA" id="ARBA00022723"/>
    </source>
</evidence>
<feature type="compositionally biased region" description="Basic residues" evidence="13">
    <location>
        <begin position="429"/>
        <end position="439"/>
    </location>
</feature>
<feature type="domain" description="C2H2-type" evidence="14">
    <location>
        <begin position="630"/>
        <end position="659"/>
    </location>
</feature>
<dbReference type="InterPro" id="IPR043359">
    <property type="entry name" value="GLI-like"/>
</dbReference>
<evidence type="ECO:0000313" key="15">
    <source>
        <dbReference type="EMBL" id="CAL1593816.1"/>
    </source>
</evidence>
<feature type="domain" description="C2H2-type" evidence="14">
    <location>
        <begin position="600"/>
        <end position="629"/>
    </location>
</feature>
<dbReference type="InterPro" id="IPR056436">
    <property type="entry name" value="Znf-C2H2_ZIC1-5/GLI1-3-like"/>
</dbReference>
<comment type="similarity">
    <text evidence="2">Belongs to the GLI C2H2-type zinc-finger protein family.</text>
</comment>
<dbReference type="GO" id="GO:0005634">
    <property type="term" value="C:nucleus"/>
    <property type="evidence" value="ECO:0007669"/>
    <property type="project" value="UniProtKB-SubCell"/>
</dbReference>
<evidence type="ECO:0000256" key="6">
    <source>
        <dbReference type="ARBA" id="ARBA00022771"/>
    </source>
</evidence>
<feature type="region of interest" description="Disordered" evidence="13">
    <location>
        <begin position="429"/>
        <end position="492"/>
    </location>
</feature>
<dbReference type="PANTHER" id="PTHR45718:SF3">
    <property type="entry name" value="ZINC FINGER PROTEIN GLIS1"/>
    <property type="match status" value="1"/>
</dbReference>
<dbReference type="Pfam" id="PF23561">
    <property type="entry name" value="zf-C2H2_15"/>
    <property type="match status" value="1"/>
</dbReference>
<keyword evidence="10" id="KW-0804">Transcription</keyword>
<keyword evidence="8" id="KW-0805">Transcription regulation</keyword>
<keyword evidence="11" id="KW-0539">Nucleus</keyword>
<organism evidence="15 16">
    <name type="scientific">Knipowitschia caucasica</name>
    <name type="common">Caucasian dwarf goby</name>
    <name type="synonym">Pomatoschistus caucasicus</name>
    <dbReference type="NCBI Taxonomy" id="637954"/>
    <lineage>
        <taxon>Eukaryota</taxon>
        <taxon>Metazoa</taxon>
        <taxon>Chordata</taxon>
        <taxon>Craniata</taxon>
        <taxon>Vertebrata</taxon>
        <taxon>Euteleostomi</taxon>
        <taxon>Actinopterygii</taxon>
        <taxon>Neopterygii</taxon>
        <taxon>Teleostei</taxon>
        <taxon>Neoteleostei</taxon>
        <taxon>Acanthomorphata</taxon>
        <taxon>Gobiaria</taxon>
        <taxon>Gobiiformes</taxon>
        <taxon>Gobioidei</taxon>
        <taxon>Gobiidae</taxon>
        <taxon>Gobiinae</taxon>
        <taxon>Knipowitschia</taxon>
    </lineage>
</organism>
<dbReference type="PROSITE" id="PS50157">
    <property type="entry name" value="ZINC_FINGER_C2H2_2"/>
    <property type="match status" value="5"/>
</dbReference>
<dbReference type="SMART" id="SM00355">
    <property type="entry name" value="ZnF_C2H2"/>
    <property type="match status" value="5"/>
</dbReference>
<dbReference type="InterPro" id="IPR036236">
    <property type="entry name" value="Znf_C2H2_sf"/>
</dbReference>
<dbReference type="FunFam" id="3.30.160.60:FF:000019">
    <property type="entry name" value="GLI family zinc finger 3"/>
    <property type="match status" value="1"/>
</dbReference>
<dbReference type="InterPro" id="IPR013087">
    <property type="entry name" value="Znf_C2H2_type"/>
</dbReference>
<dbReference type="SUPFAM" id="SSF57667">
    <property type="entry name" value="beta-beta-alpha zinc fingers"/>
    <property type="match status" value="3"/>
</dbReference>
<feature type="region of interest" description="Disordered" evidence="13">
    <location>
        <begin position="201"/>
        <end position="230"/>
    </location>
</feature>
<dbReference type="FunFam" id="3.30.160.60:FF:000036">
    <property type="entry name" value="GLI family zinc finger 3"/>
    <property type="match status" value="1"/>
</dbReference>
<evidence type="ECO:0000256" key="8">
    <source>
        <dbReference type="ARBA" id="ARBA00023015"/>
    </source>
</evidence>
<dbReference type="FunFam" id="3.30.160.60:FF:000453">
    <property type="entry name" value="GLIS family zinc finger 3"/>
    <property type="match status" value="1"/>
</dbReference>
<dbReference type="Gene3D" id="3.30.160.60">
    <property type="entry name" value="Classic Zinc Finger"/>
    <property type="match status" value="5"/>
</dbReference>
<keyword evidence="7" id="KW-0862">Zinc</keyword>
<dbReference type="Pfam" id="PF00096">
    <property type="entry name" value="zf-C2H2"/>
    <property type="match status" value="3"/>
</dbReference>
<feature type="domain" description="C2H2-type" evidence="14">
    <location>
        <begin position="537"/>
        <end position="569"/>
    </location>
</feature>
<reference evidence="15 16" key="1">
    <citation type="submission" date="2024-04" db="EMBL/GenBank/DDBJ databases">
        <authorList>
            <person name="Waldvogel A.-M."/>
            <person name="Schoenle A."/>
        </authorList>
    </citation>
    <scope>NUCLEOTIDE SEQUENCE [LARGE SCALE GENOMIC DNA]</scope>
</reference>
<feature type="region of interest" description="Disordered" evidence="13">
    <location>
        <begin position="690"/>
        <end position="720"/>
    </location>
</feature>
<keyword evidence="16" id="KW-1185">Reference proteome</keyword>
<dbReference type="GO" id="GO:0000978">
    <property type="term" value="F:RNA polymerase II cis-regulatory region sequence-specific DNA binding"/>
    <property type="evidence" value="ECO:0007669"/>
    <property type="project" value="TreeGrafter"/>
</dbReference>
<feature type="region of interest" description="Disordered" evidence="13">
    <location>
        <begin position="285"/>
        <end position="325"/>
    </location>
</feature>
<keyword evidence="3" id="KW-0678">Repressor</keyword>
<dbReference type="GO" id="GO:0000981">
    <property type="term" value="F:DNA-binding transcription factor activity, RNA polymerase II-specific"/>
    <property type="evidence" value="ECO:0007669"/>
    <property type="project" value="TreeGrafter"/>
</dbReference>
<protein>
    <recommendedName>
        <fullName evidence="14">C2H2-type domain-containing protein</fullName>
    </recommendedName>
</protein>
<feature type="region of interest" description="Disordered" evidence="13">
    <location>
        <begin position="31"/>
        <end position="57"/>
    </location>
</feature>
<dbReference type="PROSITE" id="PS00028">
    <property type="entry name" value="ZINC_FINGER_C2H2_1"/>
    <property type="match status" value="4"/>
</dbReference>
<feature type="compositionally biased region" description="Polar residues" evidence="13">
    <location>
        <begin position="31"/>
        <end position="41"/>
    </location>
</feature>
<evidence type="ECO:0000259" key="14">
    <source>
        <dbReference type="PROSITE" id="PS50157"/>
    </source>
</evidence>
<dbReference type="Proteomes" id="UP001497482">
    <property type="component" value="Chromosome 2"/>
</dbReference>
<name>A0AAV2L000_KNICA</name>
<evidence type="ECO:0000313" key="16">
    <source>
        <dbReference type="Proteomes" id="UP001497482"/>
    </source>
</evidence>
<evidence type="ECO:0000256" key="3">
    <source>
        <dbReference type="ARBA" id="ARBA00022491"/>
    </source>
</evidence>
<keyword evidence="9" id="KW-0238">DNA-binding</keyword>
<dbReference type="GO" id="GO:0008270">
    <property type="term" value="F:zinc ion binding"/>
    <property type="evidence" value="ECO:0007669"/>
    <property type="project" value="UniProtKB-KW"/>
</dbReference>
<gene>
    <name evidence="15" type="ORF">KC01_LOCUS22833</name>
</gene>
<evidence type="ECO:0000256" key="9">
    <source>
        <dbReference type="ARBA" id="ARBA00023125"/>
    </source>
</evidence>
<comment type="subcellular location">
    <subcellularLocation>
        <location evidence="1">Nucleus</location>
    </subcellularLocation>
</comment>